<dbReference type="GO" id="GO:0046983">
    <property type="term" value="F:protein dimerization activity"/>
    <property type="evidence" value="ECO:0007669"/>
    <property type="project" value="InterPro"/>
</dbReference>
<feature type="compositionally biased region" description="Acidic residues" evidence="1">
    <location>
        <begin position="149"/>
        <end position="166"/>
    </location>
</feature>
<feature type="region of interest" description="Disordered" evidence="1">
    <location>
        <begin position="149"/>
        <end position="169"/>
    </location>
</feature>
<organism evidence="2 3">
    <name type="scientific">Apolygus lucorum</name>
    <name type="common">Small green plant bug</name>
    <name type="synonym">Lygocoris lucorum</name>
    <dbReference type="NCBI Taxonomy" id="248454"/>
    <lineage>
        <taxon>Eukaryota</taxon>
        <taxon>Metazoa</taxon>
        <taxon>Ecdysozoa</taxon>
        <taxon>Arthropoda</taxon>
        <taxon>Hexapoda</taxon>
        <taxon>Insecta</taxon>
        <taxon>Pterygota</taxon>
        <taxon>Neoptera</taxon>
        <taxon>Paraneoptera</taxon>
        <taxon>Hemiptera</taxon>
        <taxon>Heteroptera</taxon>
        <taxon>Panheteroptera</taxon>
        <taxon>Cimicomorpha</taxon>
        <taxon>Miridae</taxon>
        <taxon>Mirini</taxon>
        <taxon>Apolygus</taxon>
    </lineage>
</organism>
<dbReference type="SUPFAM" id="SSF47459">
    <property type="entry name" value="HLH, helix-loop-helix DNA-binding domain"/>
    <property type="match status" value="1"/>
</dbReference>
<evidence type="ECO:0000313" key="2">
    <source>
        <dbReference type="EMBL" id="KAF6198144.1"/>
    </source>
</evidence>
<dbReference type="Proteomes" id="UP000466442">
    <property type="component" value="Linkage Group LG16"/>
</dbReference>
<proteinExistence type="predicted"/>
<sequence length="341" mass="38546">MAAVSRPVNAEVIEVSDSDERGGTSGHVEPDWVRRSTRRRKASVRFSPDDEPTTSHRTPSRPAGRTSDKRLRMSDSSELTSDSNSSSGYEMELVHPQALITYIEKLKRKIRPGQFGINMPVGPNEFVLVDAVDYLRNLGYSNFEEVVGEVEDGENEVEEDENDAEEEKPKTELKFFESIKEEDVLFESQAAVKLEGGNGDSNESEEKLQEVNFWDQLGVHSKSSESRNQDLSDVISGSRSPEGSIDVEKVDLTAFNLRQDYYLRKRGTFEGTFKKERKAKKQRVSDDGDEDERHSTRQQHNVMERLRRMELANQFSTLSRVIGLGDGNPLCDCDITSGRKT</sequence>
<protein>
    <submittedName>
        <fullName evidence="2">Uncharacterized protein</fullName>
    </submittedName>
</protein>
<dbReference type="InterPro" id="IPR036638">
    <property type="entry name" value="HLH_DNA-bd_sf"/>
</dbReference>
<dbReference type="EMBL" id="WIXP02000016">
    <property type="protein sequence ID" value="KAF6198144.1"/>
    <property type="molecule type" value="Genomic_DNA"/>
</dbReference>
<feature type="region of interest" description="Disordered" evidence="1">
    <location>
        <begin position="220"/>
        <end position="242"/>
    </location>
</feature>
<feature type="compositionally biased region" description="Basic and acidic residues" evidence="1">
    <location>
        <begin position="66"/>
        <end position="75"/>
    </location>
</feature>
<name>A0A6A4J2D6_APOLU</name>
<keyword evidence="3" id="KW-1185">Reference proteome</keyword>
<feature type="compositionally biased region" description="Basic and acidic residues" evidence="1">
    <location>
        <begin position="18"/>
        <end position="34"/>
    </location>
</feature>
<accession>A0A6A4J2D6</accession>
<reference evidence="2" key="1">
    <citation type="journal article" date="2021" name="Mol. Ecol. Resour.">
        <title>Apolygus lucorum genome provides insights into omnivorousness and mesophyll feeding.</title>
        <authorList>
            <person name="Liu Y."/>
            <person name="Liu H."/>
            <person name="Wang H."/>
            <person name="Huang T."/>
            <person name="Liu B."/>
            <person name="Yang B."/>
            <person name="Yin L."/>
            <person name="Li B."/>
            <person name="Zhang Y."/>
            <person name="Zhang S."/>
            <person name="Jiang F."/>
            <person name="Zhang X."/>
            <person name="Ren Y."/>
            <person name="Wang B."/>
            <person name="Wang S."/>
            <person name="Lu Y."/>
            <person name="Wu K."/>
            <person name="Fan W."/>
            <person name="Wang G."/>
        </authorList>
    </citation>
    <scope>NUCLEOTIDE SEQUENCE</scope>
    <source>
        <strain evidence="2">12Hb</strain>
    </source>
</reference>
<comment type="caution">
    <text evidence="2">The sequence shown here is derived from an EMBL/GenBank/DDBJ whole genome shotgun (WGS) entry which is preliminary data.</text>
</comment>
<feature type="region of interest" description="Disordered" evidence="1">
    <location>
        <begin position="274"/>
        <end position="302"/>
    </location>
</feature>
<feature type="region of interest" description="Disordered" evidence="1">
    <location>
        <begin position="1"/>
        <end position="89"/>
    </location>
</feature>
<feature type="compositionally biased region" description="Polar residues" evidence="1">
    <location>
        <begin position="231"/>
        <end position="241"/>
    </location>
</feature>
<dbReference type="AlphaFoldDB" id="A0A6A4J2D6"/>
<feature type="compositionally biased region" description="Basic and acidic residues" evidence="1">
    <location>
        <begin position="283"/>
        <end position="295"/>
    </location>
</feature>
<evidence type="ECO:0000256" key="1">
    <source>
        <dbReference type="SAM" id="MobiDB-lite"/>
    </source>
</evidence>
<evidence type="ECO:0000313" key="3">
    <source>
        <dbReference type="Proteomes" id="UP000466442"/>
    </source>
</evidence>
<gene>
    <name evidence="2" type="ORF">GE061_007891</name>
</gene>
<feature type="compositionally biased region" description="Low complexity" evidence="1">
    <location>
        <begin position="76"/>
        <end position="87"/>
    </location>
</feature>